<feature type="domain" description="Zn(2)-C6 fungal-type" evidence="5">
    <location>
        <begin position="19"/>
        <end position="48"/>
    </location>
</feature>
<dbReference type="SMART" id="SM00906">
    <property type="entry name" value="Fungal_trans"/>
    <property type="match status" value="1"/>
</dbReference>
<dbReference type="Pfam" id="PF04082">
    <property type="entry name" value="Fungal_trans"/>
    <property type="match status" value="1"/>
</dbReference>
<name>A0A9W8QC76_AKAMU</name>
<dbReference type="InterPro" id="IPR036864">
    <property type="entry name" value="Zn2-C6_fun-type_DNA-bd_sf"/>
</dbReference>
<dbReference type="Gene3D" id="4.10.240.10">
    <property type="entry name" value="Zn(2)-C6 fungal-type DNA-binding domain"/>
    <property type="match status" value="1"/>
</dbReference>
<dbReference type="InterPro" id="IPR007219">
    <property type="entry name" value="XnlR_reg_dom"/>
</dbReference>
<dbReference type="GO" id="GO:0005634">
    <property type="term" value="C:nucleus"/>
    <property type="evidence" value="ECO:0007669"/>
    <property type="project" value="TreeGrafter"/>
</dbReference>
<dbReference type="CDD" id="cd12148">
    <property type="entry name" value="fungal_TF_MHR"/>
    <property type="match status" value="1"/>
</dbReference>
<evidence type="ECO:0000313" key="7">
    <source>
        <dbReference type="Proteomes" id="UP001144673"/>
    </source>
</evidence>
<protein>
    <recommendedName>
        <fullName evidence="5">Zn(2)-C6 fungal-type domain-containing protein</fullName>
    </recommendedName>
</protein>
<sequence length="718" mass="79862">MFNKFKQNSDSHRRQVTRACDRCRLNRIKCDESTSCKNCKKRGVKCSRGGRDLPLSLPQAVNEIEKLRARVRDLEAQVNGPETAIGTVPQSKGLPVLQEKEWEGVWIRGPGGSQPQLYGPLSSSFFIYRMNSFLGVSLQRWSPEQHLIPSTTNKVFASPEMPTGTHGGSHGFLSQEQESYFLRLFWQTFQVTVPILNEAGFKDHHESLWKTETHARPASPIIDIVVALCIQYGMGLVPGKPGDGSAKSDIEINDSSIAGRQYYRRCQSHLALELERPSISTVQCHIYSSLYLHNASFVNMAYTTLAAAVRIAHTLGLHHEPSETLPAAERHLRRRIWWAISALDAKMSLSLGAPALTRTSSMSCRLPVASAGEHKLSRSQLVSPKPDITWLSYHDLCIKMVHAAQNVSIKLQEKGSELITMHGDGIYSNPRLLEELAGTLTQTASWAQEWIKSVPDSLRNERESGAKSFSPGETTLVLDHWLPSWLQLQRILLELRYHDLVLNIYRPFVRFSAPDGATPLADSHATTCLSHAISNTFIIHQVLTETNILHGWHEIYKIQWNSAISIAGFCFSYPISPGTLAARKALDTTVEVFRIMAGSVAIATSAAKVVHDLAQKVDIIAQRLQTGLSTIPDQGFGDISDGSYAAYADGNAQVSAASNTIGEDTWSGGPQFHFPLESFVDLDTLMYDGSSTNVWQDFLNQSEWPHARRQRPKQTARN</sequence>
<dbReference type="GeneID" id="80898899"/>
<dbReference type="GO" id="GO:0008270">
    <property type="term" value="F:zinc ion binding"/>
    <property type="evidence" value="ECO:0007669"/>
    <property type="project" value="InterPro"/>
</dbReference>
<evidence type="ECO:0000313" key="6">
    <source>
        <dbReference type="EMBL" id="KAJ4151020.1"/>
    </source>
</evidence>
<keyword evidence="1" id="KW-0479">Metal-binding</keyword>
<keyword evidence="7" id="KW-1185">Reference proteome</keyword>
<dbReference type="PANTHER" id="PTHR47424:SF12">
    <property type="entry name" value="TRANSCRIPTION FACTOR ASQA"/>
    <property type="match status" value="1"/>
</dbReference>
<dbReference type="GO" id="GO:0000978">
    <property type="term" value="F:RNA polymerase II cis-regulatory region sequence-specific DNA binding"/>
    <property type="evidence" value="ECO:0007669"/>
    <property type="project" value="TreeGrafter"/>
</dbReference>
<dbReference type="RefSeq" id="XP_056052734.1">
    <property type="nucleotide sequence ID" value="XM_056200933.1"/>
</dbReference>
<dbReference type="KEGG" id="amus:LMH87_011740"/>
<keyword evidence="3" id="KW-0804">Transcription</keyword>
<evidence type="ECO:0000256" key="3">
    <source>
        <dbReference type="ARBA" id="ARBA00023163"/>
    </source>
</evidence>
<evidence type="ECO:0000256" key="1">
    <source>
        <dbReference type="ARBA" id="ARBA00022723"/>
    </source>
</evidence>
<reference evidence="6" key="1">
    <citation type="journal article" date="2023" name="Access Microbiol">
        <title>De-novo genome assembly for Akanthomyces muscarius, a biocontrol agent of insect agricultural pests.</title>
        <authorList>
            <person name="Erdos Z."/>
            <person name="Studholme D.J."/>
            <person name="Raymond B."/>
            <person name="Sharma M."/>
        </authorList>
    </citation>
    <scope>NUCLEOTIDE SEQUENCE</scope>
    <source>
        <strain evidence="6">Ve6</strain>
    </source>
</reference>
<evidence type="ECO:0000256" key="2">
    <source>
        <dbReference type="ARBA" id="ARBA00023015"/>
    </source>
</evidence>
<organism evidence="6 7">
    <name type="scientific">Akanthomyces muscarius</name>
    <name type="common">Entomopathogenic fungus</name>
    <name type="synonym">Lecanicillium muscarium</name>
    <dbReference type="NCBI Taxonomy" id="2231603"/>
    <lineage>
        <taxon>Eukaryota</taxon>
        <taxon>Fungi</taxon>
        <taxon>Dikarya</taxon>
        <taxon>Ascomycota</taxon>
        <taxon>Pezizomycotina</taxon>
        <taxon>Sordariomycetes</taxon>
        <taxon>Hypocreomycetidae</taxon>
        <taxon>Hypocreales</taxon>
        <taxon>Cordycipitaceae</taxon>
        <taxon>Akanthomyces</taxon>
    </lineage>
</organism>
<dbReference type="EMBL" id="JAJHUN010000009">
    <property type="protein sequence ID" value="KAJ4151020.1"/>
    <property type="molecule type" value="Genomic_DNA"/>
</dbReference>
<proteinExistence type="predicted"/>
<evidence type="ECO:0000259" key="5">
    <source>
        <dbReference type="PROSITE" id="PS50048"/>
    </source>
</evidence>
<dbReference type="Proteomes" id="UP001144673">
    <property type="component" value="Chromosome 4"/>
</dbReference>
<accession>A0A9W8QC76</accession>
<gene>
    <name evidence="6" type="ORF">LMH87_011740</name>
</gene>
<dbReference type="SMART" id="SM00066">
    <property type="entry name" value="GAL4"/>
    <property type="match status" value="1"/>
</dbReference>
<comment type="caution">
    <text evidence="6">The sequence shown here is derived from an EMBL/GenBank/DDBJ whole genome shotgun (WGS) entry which is preliminary data.</text>
</comment>
<dbReference type="GO" id="GO:0006351">
    <property type="term" value="P:DNA-templated transcription"/>
    <property type="evidence" value="ECO:0007669"/>
    <property type="project" value="InterPro"/>
</dbReference>
<keyword evidence="4" id="KW-0539">Nucleus</keyword>
<dbReference type="CDD" id="cd00067">
    <property type="entry name" value="GAL4"/>
    <property type="match status" value="1"/>
</dbReference>
<evidence type="ECO:0000256" key="4">
    <source>
        <dbReference type="ARBA" id="ARBA00023242"/>
    </source>
</evidence>
<keyword evidence="2" id="KW-0805">Transcription regulation</keyword>
<dbReference type="Pfam" id="PF00172">
    <property type="entry name" value="Zn_clus"/>
    <property type="match status" value="1"/>
</dbReference>
<dbReference type="PROSITE" id="PS00463">
    <property type="entry name" value="ZN2_CY6_FUNGAL_1"/>
    <property type="match status" value="1"/>
</dbReference>
<dbReference type="PROSITE" id="PS50048">
    <property type="entry name" value="ZN2_CY6_FUNGAL_2"/>
    <property type="match status" value="1"/>
</dbReference>
<dbReference type="InterPro" id="IPR001138">
    <property type="entry name" value="Zn2Cys6_DnaBD"/>
</dbReference>
<dbReference type="PANTHER" id="PTHR47424">
    <property type="entry name" value="REGULATORY PROTEIN GAL4"/>
    <property type="match status" value="1"/>
</dbReference>
<dbReference type="SUPFAM" id="SSF57701">
    <property type="entry name" value="Zn2/Cys6 DNA-binding domain"/>
    <property type="match status" value="1"/>
</dbReference>
<dbReference type="InterPro" id="IPR051127">
    <property type="entry name" value="Fungal_SecMet_Regulators"/>
</dbReference>
<dbReference type="GO" id="GO:0000435">
    <property type="term" value="P:positive regulation of transcription from RNA polymerase II promoter by galactose"/>
    <property type="evidence" value="ECO:0007669"/>
    <property type="project" value="TreeGrafter"/>
</dbReference>
<dbReference type="AlphaFoldDB" id="A0A9W8QC76"/>
<dbReference type="GO" id="GO:0000981">
    <property type="term" value="F:DNA-binding transcription factor activity, RNA polymerase II-specific"/>
    <property type="evidence" value="ECO:0007669"/>
    <property type="project" value="InterPro"/>
</dbReference>